<sequence length="837" mass="91838">MKGLDVEKNALYRGDVLPTQAVVPEPPQSQRKYFWRRFLKFLVLYYAVAAIFVLAKRAIFKKHTGSKLVAPTEFWALDAFKQQDGISGKNAEELYLSIPSTGSALAASIQYATHPHLAGSPEDFEDAKTILELFQREFGIVPPPVVPVFPAGTPASRAATLSISALPAPIAWIDKYYPVMNTPLDHSLAILAEDGSEAWIAELEEDGDPLDPEAAKYRVAVPTWHGLSKGGEVEGELVYLNYGTKEDYDNVVEKGSNLTGKIILARYGGNFRGLKIQLAQEHGAAGVLIYSDTRDDGAVTAENGYETYPAGPARNPTSVQRGSVQFISAYPGDPTTPGVPAYENATRTEGENIPKIPSLPISWANAQRLLEELEDGREVTGKASERKVRLVNHVDTKVIPIWNTMAVIPGHIRNETVLLGCHRDAWVMGAVDPVSGTVSLHEIVRGFGALLRNGWKPLRNIVIASWDAEEYGLIGSTEWAEDFPEWITGNVVAYLNVDVSVSGSRWGASGSPSLAHLIRQSALDVSHPSVPGKTLWDAMGDSGIFTGKSDAEFLDMYESAQQAKASDTGISPLGSGSDFTPFLQHLGIASMDQGFGNTPTDPPYHYHSIYDSERWQELYGDPGFSRHVAVAQHMGLTALRIIDAIIIPLNTTQYALELDGYLNKVESIASTLAVSPNFSGLRSSISNLQSASQALDVEKAEAEKKFKEALAKLPKKSEHDSCKMLHLPEWLKKILRKIHRHTKHNPLEEFFKAAQRVQHVNQKLRVFERGFISEEGISEREWYKHLIVAPGKWLGYGATTLPAVTEALTLEKNATLAEFEAKRVTALLNKLSDAIAV</sequence>
<dbReference type="GO" id="GO:0004180">
    <property type="term" value="F:carboxypeptidase activity"/>
    <property type="evidence" value="ECO:0007669"/>
    <property type="project" value="TreeGrafter"/>
</dbReference>
<dbReference type="PANTHER" id="PTHR10404">
    <property type="entry name" value="N-ACETYLATED-ALPHA-LINKED ACIDIC DIPEPTIDASE"/>
    <property type="match status" value="1"/>
</dbReference>
<keyword evidence="3" id="KW-0812">Transmembrane</keyword>
<dbReference type="Gene3D" id="1.20.930.40">
    <property type="entry name" value="Transferrin receptor-like, dimerisation domain"/>
    <property type="match status" value="1"/>
</dbReference>
<dbReference type="InterPro" id="IPR046450">
    <property type="entry name" value="PA_dom_sf"/>
</dbReference>
<dbReference type="SUPFAM" id="SSF52025">
    <property type="entry name" value="PA domain"/>
    <property type="match status" value="1"/>
</dbReference>
<evidence type="ECO:0000313" key="7">
    <source>
        <dbReference type="EMBL" id="OSX59469.1"/>
    </source>
</evidence>
<dbReference type="InterPro" id="IPR039373">
    <property type="entry name" value="Peptidase_M28B"/>
</dbReference>
<evidence type="ECO:0008006" key="9">
    <source>
        <dbReference type="Google" id="ProtNLM"/>
    </source>
</evidence>
<dbReference type="FunFam" id="3.40.630.10:FF:000101">
    <property type="entry name" value="N-acetylated alpha-linked acidic dipeptidase like 1"/>
    <property type="match status" value="1"/>
</dbReference>
<keyword evidence="8" id="KW-1185">Reference proteome</keyword>
<dbReference type="Gene3D" id="3.40.630.10">
    <property type="entry name" value="Zn peptidases"/>
    <property type="match status" value="1"/>
</dbReference>
<dbReference type="InterPro" id="IPR003137">
    <property type="entry name" value="PA_domain"/>
</dbReference>
<dbReference type="OrthoDB" id="5841748at2759"/>
<dbReference type="GeneID" id="36322052"/>
<keyword evidence="2" id="KW-0175">Coiled coil</keyword>
<evidence type="ECO:0000256" key="1">
    <source>
        <dbReference type="ARBA" id="ARBA00005634"/>
    </source>
</evidence>
<feature type="coiled-coil region" evidence="2">
    <location>
        <begin position="685"/>
        <end position="712"/>
    </location>
</feature>
<dbReference type="SUPFAM" id="SSF53187">
    <property type="entry name" value="Zn-dependent exopeptidases"/>
    <property type="match status" value="1"/>
</dbReference>
<evidence type="ECO:0000256" key="2">
    <source>
        <dbReference type="SAM" id="Coils"/>
    </source>
</evidence>
<evidence type="ECO:0000259" key="5">
    <source>
        <dbReference type="Pfam" id="PF04253"/>
    </source>
</evidence>
<dbReference type="CDD" id="cd02121">
    <property type="entry name" value="PA_GCPII_like"/>
    <property type="match status" value="1"/>
</dbReference>
<gene>
    <name evidence="7" type="ORF">POSPLADRAFT_1035744</name>
</gene>
<feature type="domain" description="PA" evidence="4">
    <location>
        <begin position="233"/>
        <end position="311"/>
    </location>
</feature>
<dbReference type="Gene3D" id="3.50.30.30">
    <property type="match status" value="1"/>
</dbReference>
<dbReference type="InterPro" id="IPR036757">
    <property type="entry name" value="TFR-like_dimer_dom_sf"/>
</dbReference>
<dbReference type="InterPro" id="IPR007484">
    <property type="entry name" value="Peptidase_M28"/>
</dbReference>
<dbReference type="Pfam" id="PF04253">
    <property type="entry name" value="TFR_dimer"/>
    <property type="match status" value="1"/>
</dbReference>
<feature type="domain" description="Peptidase M28" evidence="6">
    <location>
        <begin position="403"/>
        <end position="612"/>
    </location>
</feature>
<dbReference type="CDD" id="cd08022">
    <property type="entry name" value="M28_PSMA_like"/>
    <property type="match status" value="1"/>
</dbReference>
<feature type="transmembrane region" description="Helical" evidence="3">
    <location>
        <begin position="38"/>
        <end position="55"/>
    </location>
</feature>
<protein>
    <recommendedName>
        <fullName evidence="9">Zn-dependent exopeptidase</fullName>
    </recommendedName>
</protein>
<feature type="domain" description="Transferrin receptor-like dimerisation" evidence="5">
    <location>
        <begin position="681"/>
        <end position="834"/>
    </location>
</feature>
<dbReference type="EMBL" id="KZ110602">
    <property type="protein sequence ID" value="OSX59469.1"/>
    <property type="molecule type" value="Genomic_DNA"/>
</dbReference>
<evidence type="ECO:0000313" key="8">
    <source>
        <dbReference type="Proteomes" id="UP000194127"/>
    </source>
</evidence>
<accession>A0A1X6MT32</accession>
<organism evidence="7 8">
    <name type="scientific">Postia placenta MAD-698-R-SB12</name>
    <dbReference type="NCBI Taxonomy" id="670580"/>
    <lineage>
        <taxon>Eukaryota</taxon>
        <taxon>Fungi</taxon>
        <taxon>Dikarya</taxon>
        <taxon>Basidiomycota</taxon>
        <taxon>Agaricomycotina</taxon>
        <taxon>Agaricomycetes</taxon>
        <taxon>Polyporales</taxon>
        <taxon>Adustoporiaceae</taxon>
        <taxon>Rhodonia</taxon>
    </lineage>
</organism>
<dbReference type="STRING" id="670580.A0A1X6MT32"/>
<evidence type="ECO:0000259" key="4">
    <source>
        <dbReference type="Pfam" id="PF02225"/>
    </source>
</evidence>
<dbReference type="AlphaFoldDB" id="A0A1X6MT32"/>
<dbReference type="Pfam" id="PF04389">
    <property type="entry name" value="Peptidase_M28"/>
    <property type="match status" value="1"/>
</dbReference>
<dbReference type="RefSeq" id="XP_024336263.1">
    <property type="nucleotide sequence ID" value="XM_024477102.1"/>
</dbReference>
<keyword evidence="3" id="KW-1133">Transmembrane helix</keyword>
<dbReference type="PANTHER" id="PTHR10404:SF46">
    <property type="entry name" value="VACUOLAR PROTEIN SORTING-ASSOCIATED PROTEIN 70"/>
    <property type="match status" value="1"/>
</dbReference>
<dbReference type="SUPFAM" id="SSF47672">
    <property type="entry name" value="Transferrin receptor-like dimerisation domain"/>
    <property type="match status" value="1"/>
</dbReference>
<dbReference type="InterPro" id="IPR007365">
    <property type="entry name" value="TFR-like_dimer_dom"/>
</dbReference>
<evidence type="ECO:0000259" key="6">
    <source>
        <dbReference type="Pfam" id="PF04389"/>
    </source>
</evidence>
<dbReference type="Pfam" id="PF02225">
    <property type="entry name" value="PA"/>
    <property type="match status" value="1"/>
</dbReference>
<comment type="similarity">
    <text evidence="1">Belongs to the peptidase M28 family. M28B subfamily.</text>
</comment>
<proteinExistence type="inferred from homology"/>
<keyword evidence="3" id="KW-0472">Membrane</keyword>
<dbReference type="Proteomes" id="UP000194127">
    <property type="component" value="Unassembled WGS sequence"/>
</dbReference>
<evidence type="ECO:0000256" key="3">
    <source>
        <dbReference type="SAM" id="Phobius"/>
    </source>
</evidence>
<reference evidence="7 8" key="1">
    <citation type="submission" date="2017-04" db="EMBL/GenBank/DDBJ databases">
        <title>Genome Sequence of the Model Brown-Rot Fungus Postia placenta SB12.</title>
        <authorList>
            <consortium name="DOE Joint Genome Institute"/>
            <person name="Gaskell J."/>
            <person name="Kersten P."/>
            <person name="Larrondo L.F."/>
            <person name="Canessa P."/>
            <person name="Martinez D."/>
            <person name="Hibbett D."/>
            <person name="Schmoll M."/>
            <person name="Kubicek C.P."/>
            <person name="Martinez A.T."/>
            <person name="Yadav J."/>
            <person name="Master E."/>
            <person name="Magnuson J.K."/>
            <person name="James T."/>
            <person name="Yaver D."/>
            <person name="Berka R."/>
            <person name="Labutti K."/>
            <person name="Lipzen A."/>
            <person name="Aerts A."/>
            <person name="Barry K."/>
            <person name="Henrissat B."/>
            <person name="Blanchette R."/>
            <person name="Grigoriev I."/>
            <person name="Cullen D."/>
        </authorList>
    </citation>
    <scope>NUCLEOTIDE SEQUENCE [LARGE SCALE GENOMIC DNA]</scope>
    <source>
        <strain evidence="7 8">MAD-698-R-SB12</strain>
    </source>
</reference>
<name>A0A1X6MT32_9APHY</name>